<evidence type="ECO:0000256" key="6">
    <source>
        <dbReference type="SAM" id="MobiDB-lite"/>
    </source>
</evidence>
<evidence type="ECO:0000256" key="5">
    <source>
        <dbReference type="ARBA" id="ARBA00023136"/>
    </source>
</evidence>
<feature type="transmembrane region" description="Helical" evidence="7">
    <location>
        <begin position="215"/>
        <end position="233"/>
    </location>
</feature>
<keyword evidence="5 7" id="KW-0472">Membrane</keyword>
<evidence type="ECO:0000256" key="4">
    <source>
        <dbReference type="ARBA" id="ARBA00022989"/>
    </source>
</evidence>
<protein>
    <submittedName>
        <fullName evidence="9">Cytochrome c biogenesis protein</fullName>
    </submittedName>
</protein>
<gene>
    <name evidence="9" type="ORF">SAMN05518684_101246</name>
</gene>
<feature type="compositionally biased region" description="Acidic residues" evidence="6">
    <location>
        <begin position="538"/>
        <end position="549"/>
    </location>
</feature>
<comment type="subcellular location">
    <subcellularLocation>
        <location evidence="1">Membrane</location>
        <topology evidence="1">Multi-pass membrane protein</topology>
    </subcellularLocation>
</comment>
<evidence type="ECO:0000256" key="2">
    <source>
        <dbReference type="ARBA" id="ARBA00022692"/>
    </source>
</evidence>
<proteinExistence type="predicted"/>
<dbReference type="PANTHER" id="PTHR31566">
    <property type="entry name" value="CYTOCHROME C BIOGENESIS PROTEIN CCS1, CHLOROPLASTIC"/>
    <property type="match status" value="1"/>
</dbReference>
<dbReference type="InterPro" id="IPR023494">
    <property type="entry name" value="Cyt_c_bgen_Ccs1/CcsB/ResB"/>
</dbReference>
<keyword evidence="2 7" id="KW-0812">Transmembrane</keyword>
<dbReference type="OrthoDB" id="9770923at2"/>
<evidence type="ECO:0000256" key="7">
    <source>
        <dbReference type="SAM" id="Phobius"/>
    </source>
</evidence>
<accession>A0A1H9PCQ7</accession>
<dbReference type="PANTHER" id="PTHR31566:SF0">
    <property type="entry name" value="CYTOCHROME C BIOGENESIS PROTEIN CCS1, CHLOROPLASTIC"/>
    <property type="match status" value="1"/>
</dbReference>
<organism evidence="9 10">
    <name type="scientific">Salipaludibacillus aurantiacus</name>
    <dbReference type="NCBI Taxonomy" id="1601833"/>
    <lineage>
        <taxon>Bacteria</taxon>
        <taxon>Bacillati</taxon>
        <taxon>Bacillota</taxon>
        <taxon>Bacilli</taxon>
        <taxon>Bacillales</taxon>
        <taxon>Bacillaceae</taxon>
    </lineage>
</organism>
<dbReference type="GO" id="GO:0017004">
    <property type="term" value="P:cytochrome complex assembly"/>
    <property type="evidence" value="ECO:0007669"/>
    <property type="project" value="UniProtKB-KW"/>
</dbReference>
<feature type="transmembrane region" description="Helical" evidence="7">
    <location>
        <begin position="122"/>
        <end position="144"/>
    </location>
</feature>
<keyword evidence="10" id="KW-1185">Reference proteome</keyword>
<dbReference type="STRING" id="1601833.SAMN05518684_101246"/>
<feature type="transmembrane region" description="Helical" evidence="7">
    <location>
        <begin position="65"/>
        <end position="83"/>
    </location>
</feature>
<evidence type="ECO:0000313" key="9">
    <source>
        <dbReference type="EMBL" id="SER45931.1"/>
    </source>
</evidence>
<dbReference type="Proteomes" id="UP000198571">
    <property type="component" value="Unassembled WGS sequence"/>
</dbReference>
<keyword evidence="4 7" id="KW-1133">Transmembrane helix</keyword>
<sequence length="559" mass="64752">MEKVKCECGHVNPYGTYLCESCGKPLIEEKSKLANMRYEGVARRSQTYTRTFVDKIWNFFSSVKVGIWIIVVLLLTSSLGTLFPQEMYIPPGENATIYYEQEYGTLGKLYYQLGFHNLYSSWWYMLIIAALGISLVICSLDRVVPLHRALKTQRVTRHEAFLKRQRLFSQTDNAENIDEDMIKAESLLKEKRYKIRKENGNILAEKGRFSRWGPYVNHIGLIIFLIGGMLRFFPEMYLDEHVWVREGEQEVIGGTNGEYFLRNNEFMIELYDEEDEKYQPALERAGGPVVKTYQTSATLLRREAGGTIGSETELAEVKDHDIRVNDPLTFEGFSLYQVDYKLNELSSFTFTLESEEENTDLTDIQFEVDLNDPEDVYEFDNGYRIEILEYFPNFVIDDNREPTTINRIPDNPRIIFEVFPPEADPEEEQGELSLVGIQVNEPLNGENDYTIRMTDVDMVNVTGLTIRKDRTLPIISVGGFIFMIGLVQGSYWHHRRIWIQNRNGRLVLAGHANKNWHGLKKDFKYLSDQTTIPMPVDQSEESSEEENEGVNESHDPTQR</sequence>
<keyword evidence="3" id="KW-0201">Cytochrome c-type biogenesis</keyword>
<evidence type="ECO:0000259" key="8">
    <source>
        <dbReference type="Pfam" id="PF05140"/>
    </source>
</evidence>
<dbReference type="InterPro" id="IPR007816">
    <property type="entry name" value="ResB-like_domain"/>
</dbReference>
<evidence type="ECO:0000256" key="3">
    <source>
        <dbReference type="ARBA" id="ARBA00022748"/>
    </source>
</evidence>
<evidence type="ECO:0000256" key="1">
    <source>
        <dbReference type="ARBA" id="ARBA00004141"/>
    </source>
</evidence>
<dbReference type="GO" id="GO:0016020">
    <property type="term" value="C:membrane"/>
    <property type="evidence" value="ECO:0007669"/>
    <property type="project" value="UniProtKB-SubCell"/>
</dbReference>
<feature type="domain" description="ResB-like" evidence="8">
    <location>
        <begin position="63"/>
        <end position="524"/>
    </location>
</feature>
<dbReference type="RefSeq" id="WP_093047179.1">
    <property type="nucleotide sequence ID" value="NZ_FOGT01000001.1"/>
</dbReference>
<dbReference type="EMBL" id="FOGT01000001">
    <property type="protein sequence ID" value="SER45931.1"/>
    <property type="molecule type" value="Genomic_DNA"/>
</dbReference>
<feature type="transmembrane region" description="Helical" evidence="7">
    <location>
        <begin position="472"/>
        <end position="492"/>
    </location>
</feature>
<dbReference type="AlphaFoldDB" id="A0A1H9PCQ7"/>
<reference evidence="10" key="1">
    <citation type="submission" date="2016-10" db="EMBL/GenBank/DDBJ databases">
        <authorList>
            <person name="Varghese N."/>
            <person name="Submissions S."/>
        </authorList>
    </citation>
    <scope>NUCLEOTIDE SEQUENCE [LARGE SCALE GENOMIC DNA]</scope>
    <source>
        <strain evidence="10">S9</strain>
    </source>
</reference>
<feature type="region of interest" description="Disordered" evidence="6">
    <location>
        <begin position="530"/>
        <end position="559"/>
    </location>
</feature>
<dbReference type="Pfam" id="PF05140">
    <property type="entry name" value="ResB"/>
    <property type="match status" value="1"/>
</dbReference>
<evidence type="ECO:0000313" key="10">
    <source>
        <dbReference type="Proteomes" id="UP000198571"/>
    </source>
</evidence>
<name>A0A1H9PCQ7_9BACI</name>